<sequence length="319" mass="34236">MADTGTNGIDGTLRRIEQRLTTAARTMIEQRAQLGAWAQPPAPSDAEALANVKSRLEIARYALNEVREGNLISDADPGAHFAWLTAYVRELTARVAEAEATGGSVAQLRTALQQWAKGEGADPGRLVAALVDTLVARERQRVADAAAAAQALAARQAAARQPRVRTDEEILQEAIRRKRAEAGPAFDPDQRRLPGDVKSVLVVNGAEYHGANGRGGQLSALTLALVPQLVDRLEKWTETGCAEVAALDRYLVQANFGSAAAAMTAIDQGALRGMLIGTVCLYDRTAHHPGTWEVRTPCEQCQQWLKRAGIAAYTKGARS</sequence>
<proteinExistence type="predicted"/>
<protein>
    <recommendedName>
        <fullName evidence="3">YwqJ-like deaminase</fullName>
    </recommendedName>
</protein>
<dbReference type="Proteomes" id="UP001206483">
    <property type="component" value="Unassembled WGS sequence"/>
</dbReference>
<comment type="caution">
    <text evidence="1">The sequence shown here is derived from an EMBL/GenBank/DDBJ whole genome shotgun (WGS) entry which is preliminary data.</text>
</comment>
<dbReference type="EMBL" id="JAMZDX010000004">
    <property type="protein sequence ID" value="MCP2311045.1"/>
    <property type="molecule type" value="Genomic_DNA"/>
</dbReference>
<gene>
    <name evidence="1" type="ORF">FHR36_004208</name>
</gene>
<organism evidence="1 2">
    <name type="scientific">Kitasatospora paracochleata</name>
    <dbReference type="NCBI Taxonomy" id="58354"/>
    <lineage>
        <taxon>Bacteria</taxon>
        <taxon>Bacillati</taxon>
        <taxon>Actinomycetota</taxon>
        <taxon>Actinomycetes</taxon>
        <taxon>Kitasatosporales</taxon>
        <taxon>Streptomycetaceae</taxon>
        <taxon>Kitasatospora</taxon>
    </lineage>
</organism>
<accession>A0ABT1J0T9</accession>
<evidence type="ECO:0008006" key="3">
    <source>
        <dbReference type="Google" id="ProtNLM"/>
    </source>
</evidence>
<keyword evidence="2" id="KW-1185">Reference proteome</keyword>
<reference evidence="1 2" key="1">
    <citation type="submission" date="2022-06" db="EMBL/GenBank/DDBJ databases">
        <title>Sequencing the genomes of 1000 actinobacteria strains.</title>
        <authorList>
            <person name="Klenk H.-P."/>
        </authorList>
    </citation>
    <scope>NUCLEOTIDE SEQUENCE [LARGE SCALE GENOMIC DNA]</scope>
    <source>
        <strain evidence="1 2">DSM 41656</strain>
    </source>
</reference>
<evidence type="ECO:0000313" key="1">
    <source>
        <dbReference type="EMBL" id="MCP2311045.1"/>
    </source>
</evidence>
<evidence type="ECO:0000313" key="2">
    <source>
        <dbReference type="Proteomes" id="UP001206483"/>
    </source>
</evidence>
<name>A0ABT1J0T9_9ACTN</name>
<dbReference type="RefSeq" id="WP_253799692.1">
    <property type="nucleotide sequence ID" value="NZ_BAAAUB010000023.1"/>
</dbReference>